<dbReference type="EMBL" id="ASPP01014921">
    <property type="protein sequence ID" value="ETO18428.1"/>
    <property type="molecule type" value="Genomic_DNA"/>
</dbReference>
<evidence type="ECO:0000313" key="3">
    <source>
        <dbReference type="Proteomes" id="UP000023152"/>
    </source>
</evidence>
<reference evidence="2 3" key="1">
    <citation type="journal article" date="2013" name="Curr. Biol.">
        <title>The Genome of the Foraminiferan Reticulomyxa filosa.</title>
        <authorList>
            <person name="Glockner G."/>
            <person name="Hulsmann N."/>
            <person name="Schleicher M."/>
            <person name="Noegel A.A."/>
            <person name="Eichinger L."/>
            <person name="Gallinger C."/>
            <person name="Pawlowski J."/>
            <person name="Sierra R."/>
            <person name="Euteneuer U."/>
            <person name="Pillet L."/>
            <person name="Moustafa A."/>
            <person name="Platzer M."/>
            <person name="Groth M."/>
            <person name="Szafranski K."/>
            <person name="Schliwa M."/>
        </authorList>
    </citation>
    <scope>NUCLEOTIDE SEQUENCE [LARGE SCALE GENOMIC DNA]</scope>
</reference>
<feature type="region of interest" description="Disordered" evidence="1">
    <location>
        <begin position="34"/>
        <end position="56"/>
    </location>
</feature>
<dbReference type="Proteomes" id="UP000023152">
    <property type="component" value="Unassembled WGS sequence"/>
</dbReference>
<protein>
    <submittedName>
        <fullName evidence="2">Uncharacterized protein</fullName>
    </submittedName>
</protein>
<keyword evidence="3" id="KW-1185">Reference proteome</keyword>
<sequence length="230" mass="26601">NEIQLKDKTSKPKIRKLGVHSDDGFEEYDVDFGEEEEEMRATEENSITKTGDKEKDNKQLRHQLLQEQLQVEDLKVKRRKSVFKAHVFQEELKKIKAMTAEQFEQYKLAQTSPQLQDHLFPPFACSDHCECHPLRHLIQSLLLQLDDAHQQSSLPFTREKRDILAQMAQQAFQQLSHSQPSSSLPLGHNINDNNFPFNSFTHSILVWSLKSANCCKPLVSRLTVSGLFFL</sequence>
<accession>X6MWQ7</accession>
<feature type="non-terminal residue" evidence="2">
    <location>
        <position position="1"/>
    </location>
</feature>
<evidence type="ECO:0000256" key="1">
    <source>
        <dbReference type="SAM" id="MobiDB-lite"/>
    </source>
</evidence>
<dbReference type="AlphaFoldDB" id="X6MWQ7"/>
<comment type="caution">
    <text evidence="2">The sequence shown here is derived from an EMBL/GenBank/DDBJ whole genome shotgun (WGS) entry which is preliminary data.</text>
</comment>
<evidence type="ECO:0000313" key="2">
    <source>
        <dbReference type="EMBL" id="ETO18428.1"/>
    </source>
</evidence>
<name>X6MWQ7_RETFI</name>
<gene>
    <name evidence="2" type="ORF">RFI_18836</name>
</gene>
<proteinExistence type="predicted"/>
<organism evidence="2 3">
    <name type="scientific">Reticulomyxa filosa</name>
    <dbReference type="NCBI Taxonomy" id="46433"/>
    <lineage>
        <taxon>Eukaryota</taxon>
        <taxon>Sar</taxon>
        <taxon>Rhizaria</taxon>
        <taxon>Retaria</taxon>
        <taxon>Foraminifera</taxon>
        <taxon>Monothalamids</taxon>
        <taxon>Reticulomyxidae</taxon>
        <taxon>Reticulomyxa</taxon>
    </lineage>
</organism>